<reference evidence="4 5" key="1">
    <citation type="submission" date="2017-05" db="EMBL/GenBank/DDBJ databases">
        <title>The Genome Sequence of Candida krusei Ckrusei653.</title>
        <authorList>
            <person name="Cuomo C."/>
            <person name="Forche A."/>
            <person name="Young S."/>
            <person name="Abouelleil A."/>
            <person name="Cao P."/>
            <person name="Chapman S."/>
            <person name="Cusick C."/>
            <person name="Shea T."/>
            <person name="Nusbaum C."/>
            <person name="Birren B."/>
        </authorList>
    </citation>
    <scope>NUCLEOTIDE SEQUENCE [LARGE SCALE GENOMIC DNA]</scope>
    <source>
        <strain evidence="4 5">Ckrusei653</strain>
    </source>
</reference>
<evidence type="ECO:0000313" key="4">
    <source>
        <dbReference type="EMBL" id="OUT21839.1"/>
    </source>
</evidence>
<name>A0A1Z8JMP9_PICKU</name>
<sequence length="613" mass="69175">MWASGDVFNFLGAIWGGLLPEVILIAFWFLFADFGTLAFYFYISKYYDHAKHGKHGKLHHHHLNHSNTEVVESTPLNVPGDLEYGVLGDDSGIHHSNATDDHHNIDHHNHNHHHHHHHHNERRKSSTIEDVVYEPERHSVFVRIVLPLLLVIAAGTFGSILSPNASVSSLTNGSSTATANDLGILAMDKLFKDNASGRKLSFGVELEVKELVNVPLFDNTECFMVCTVTNEKLKYNYKHKNIHSSSYTSNPVLVKGHRVKFGQNGEYKNQFNIHAYSSKDSILADKWLSISFLTRIEGNDRTDLLGSTWVNLSEYVNERDEKIFRKLLDQSKTNTIVNMSLILRHLSNDGDKTYRAKSQLPTPIPTAARKPHLNTSIIESLCESQANDHPPSPRSPTMSFSKSHRLSVPPPKPVSPSKNDLSTSGSLLNGVLNHQHSMALSSPRELSKPYDNNLQQIMNEACESAIEGSTLLDELMNKIYRFTWEAKTTSYEEYTPAECVIDIVERNGSGWRKNEEGLNYIDVINNEFKESNQKQQKMTAGDYEDLNFTSDDDDDDDDDNDDGGDSDLKKGVLGGASDSLDSYDQFYSYYKDSAKRKNRTIRFKPLTEAELAY</sequence>
<feature type="region of interest" description="Disordered" evidence="1">
    <location>
        <begin position="532"/>
        <end position="581"/>
    </location>
</feature>
<gene>
    <name evidence="4" type="ORF">CAS74_002818</name>
</gene>
<dbReference type="VEuPathDB" id="FungiDB:C5L36_0E04200"/>
<keyword evidence="2" id="KW-0812">Transmembrane</keyword>
<dbReference type="AlphaFoldDB" id="A0A1Z8JMP9"/>
<dbReference type="Proteomes" id="UP000195871">
    <property type="component" value="Unassembled WGS sequence"/>
</dbReference>
<evidence type="ECO:0000259" key="3">
    <source>
        <dbReference type="PROSITE" id="PS51840"/>
    </source>
</evidence>
<feature type="transmembrane region" description="Helical" evidence="2">
    <location>
        <begin position="22"/>
        <end position="43"/>
    </location>
</feature>
<keyword evidence="2" id="KW-0472">Membrane</keyword>
<dbReference type="EMBL" id="NHMM01000004">
    <property type="protein sequence ID" value="OUT21839.1"/>
    <property type="molecule type" value="Genomic_DNA"/>
</dbReference>
<evidence type="ECO:0000256" key="1">
    <source>
        <dbReference type="SAM" id="MobiDB-lite"/>
    </source>
</evidence>
<feature type="compositionally biased region" description="Polar residues" evidence="1">
    <location>
        <begin position="419"/>
        <end position="428"/>
    </location>
</feature>
<feature type="region of interest" description="Disordered" evidence="1">
    <location>
        <begin position="384"/>
        <end position="428"/>
    </location>
</feature>
<accession>A0A1Z8JMP9</accession>
<evidence type="ECO:0000313" key="5">
    <source>
        <dbReference type="Proteomes" id="UP000195871"/>
    </source>
</evidence>
<dbReference type="PROSITE" id="PS51840">
    <property type="entry name" value="C2_NT"/>
    <property type="match status" value="1"/>
</dbReference>
<keyword evidence="2" id="KW-1133">Transmembrane helix</keyword>
<dbReference type="VEuPathDB" id="FungiDB:C5L36_0E04190"/>
<dbReference type="InterPro" id="IPR019448">
    <property type="entry name" value="NT-C2"/>
</dbReference>
<feature type="transmembrane region" description="Helical" evidence="2">
    <location>
        <begin position="140"/>
        <end position="161"/>
    </location>
</feature>
<feature type="compositionally biased region" description="Basic residues" evidence="1">
    <location>
        <begin position="109"/>
        <end position="122"/>
    </location>
</feature>
<evidence type="ECO:0000256" key="2">
    <source>
        <dbReference type="SAM" id="Phobius"/>
    </source>
</evidence>
<protein>
    <recommendedName>
        <fullName evidence="3">C2 NT-type domain-containing protein</fullName>
    </recommendedName>
</protein>
<organism evidence="4 5">
    <name type="scientific">Pichia kudriavzevii</name>
    <name type="common">Yeast</name>
    <name type="synonym">Issatchenkia orientalis</name>
    <dbReference type="NCBI Taxonomy" id="4909"/>
    <lineage>
        <taxon>Eukaryota</taxon>
        <taxon>Fungi</taxon>
        <taxon>Dikarya</taxon>
        <taxon>Ascomycota</taxon>
        <taxon>Saccharomycotina</taxon>
        <taxon>Pichiomycetes</taxon>
        <taxon>Pichiales</taxon>
        <taxon>Pichiaceae</taxon>
        <taxon>Pichia</taxon>
    </lineage>
</organism>
<feature type="compositionally biased region" description="Basic and acidic residues" evidence="1">
    <location>
        <begin position="97"/>
        <end position="108"/>
    </location>
</feature>
<dbReference type="InterPro" id="IPR039931">
    <property type="entry name" value="EEIG1/2-like"/>
</dbReference>
<dbReference type="Pfam" id="PF10358">
    <property type="entry name" value="NT-C2"/>
    <property type="match status" value="1"/>
</dbReference>
<dbReference type="PANTHER" id="PTHR21456">
    <property type="entry name" value="FAMILY WITH SEQUENCE SIMILARITY 102"/>
    <property type="match status" value="1"/>
</dbReference>
<proteinExistence type="predicted"/>
<dbReference type="PANTHER" id="PTHR21456:SF1">
    <property type="entry name" value="C2 NT-TYPE DOMAIN-CONTAINING PROTEIN"/>
    <property type="match status" value="1"/>
</dbReference>
<feature type="region of interest" description="Disordered" evidence="1">
    <location>
        <begin position="97"/>
        <end position="126"/>
    </location>
</feature>
<feature type="compositionally biased region" description="Acidic residues" evidence="1">
    <location>
        <begin position="542"/>
        <end position="565"/>
    </location>
</feature>
<comment type="caution">
    <text evidence="4">The sequence shown here is derived from an EMBL/GenBank/DDBJ whole genome shotgun (WGS) entry which is preliminary data.</text>
</comment>
<feature type="domain" description="C2 NT-type" evidence="3">
    <location>
        <begin position="192"/>
        <end position="349"/>
    </location>
</feature>